<protein>
    <submittedName>
        <fullName evidence="1">Uncharacterized protein</fullName>
    </submittedName>
</protein>
<accession>A0A6G1I8Q9</accession>
<dbReference type="AlphaFoldDB" id="A0A6G1I8Q9"/>
<name>A0A6G1I8Q9_9PEZI</name>
<sequence length="211" mass="23464">MHALQVRAIGQTPTTDVIDSLDYGVSISVRSCPDALFLPLPLPYPLRRLQYSLPRPALPANSSPFPSSLARFVSFVPLVPSPPHPSRESRCCVCTSNAARRQRFTETTSTLYSWNDEVRRPNHSNQTPYLAPPPNPPVFSHETSHTLRRSRRLNRILGSLSASSLSRQCSARFFNVQAFFCGYHPFAGCWPMVTGPDRACAITTLIPLSLL</sequence>
<organism evidence="1 2">
    <name type="scientific">Trichodelitschia bisporula</name>
    <dbReference type="NCBI Taxonomy" id="703511"/>
    <lineage>
        <taxon>Eukaryota</taxon>
        <taxon>Fungi</taxon>
        <taxon>Dikarya</taxon>
        <taxon>Ascomycota</taxon>
        <taxon>Pezizomycotina</taxon>
        <taxon>Dothideomycetes</taxon>
        <taxon>Dothideomycetes incertae sedis</taxon>
        <taxon>Phaeotrichales</taxon>
        <taxon>Phaeotrichaceae</taxon>
        <taxon>Trichodelitschia</taxon>
    </lineage>
</organism>
<dbReference type="EMBL" id="ML996688">
    <property type="protein sequence ID" value="KAF2404581.1"/>
    <property type="molecule type" value="Genomic_DNA"/>
</dbReference>
<evidence type="ECO:0000313" key="2">
    <source>
        <dbReference type="Proteomes" id="UP000799640"/>
    </source>
</evidence>
<keyword evidence="2" id="KW-1185">Reference proteome</keyword>
<dbReference type="Proteomes" id="UP000799640">
    <property type="component" value="Unassembled WGS sequence"/>
</dbReference>
<proteinExistence type="predicted"/>
<evidence type="ECO:0000313" key="1">
    <source>
        <dbReference type="EMBL" id="KAF2404581.1"/>
    </source>
</evidence>
<gene>
    <name evidence="1" type="ORF">EJ06DRAFT_210799</name>
</gene>
<reference evidence="1" key="1">
    <citation type="journal article" date="2020" name="Stud. Mycol.">
        <title>101 Dothideomycetes genomes: a test case for predicting lifestyles and emergence of pathogens.</title>
        <authorList>
            <person name="Haridas S."/>
            <person name="Albert R."/>
            <person name="Binder M."/>
            <person name="Bloem J."/>
            <person name="Labutti K."/>
            <person name="Salamov A."/>
            <person name="Andreopoulos B."/>
            <person name="Baker S."/>
            <person name="Barry K."/>
            <person name="Bills G."/>
            <person name="Bluhm B."/>
            <person name="Cannon C."/>
            <person name="Castanera R."/>
            <person name="Culley D."/>
            <person name="Daum C."/>
            <person name="Ezra D."/>
            <person name="Gonzalez J."/>
            <person name="Henrissat B."/>
            <person name="Kuo A."/>
            <person name="Liang C."/>
            <person name="Lipzen A."/>
            <person name="Lutzoni F."/>
            <person name="Magnuson J."/>
            <person name="Mondo S."/>
            <person name="Nolan M."/>
            <person name="Ohm R."/>
            <person name="Pangilinan J."/>
            <person name="Park H.-J."/>
            <person name="Ramirez L."/>
            <person name="Alfaro M."/>
            <person name="Sun H."/>
            <person name="Tritt A."/>
            <person name="Yoshinaga Y."/>
            <person name="Zwiers L.-H."/>
            <person name="Turgeon B."/>
            <person name="Goodwin S."/>
            <person name="Spatafora J."/>
            <person name="Crous P."/>
            <person name="Grigoriev I."/>
        </authorList>
    </citation>
    <scope>NUCLEOTIDE SEQUENCE</scope>
    <source>
        <strain evidence="1">CBS 262.69</strain>
    </source>
</reference>